<dbReference type="AlphaFoldDB" id="A0A448XHN1"/>
<evidence type="ECO:0000313" key="2">
    <source>
        <dbReference type="Proteomes" id="UP000784294"/>
    </source>
</evidence>
<dbReference type="EMBL" id="CAAALY010253006">
    <property type="protein sequence ID" value="VEL36724.1"/>
    <property type="molecule type" value="Genomic_DNA"/>
</dbReference>
<evidence type="ECO:0000313" key="1">
    <source>
        <dbReference type="EMBL" id="VEL36724.1"/>
    </source>
</evidence>
<accession>A0A448XHN1</accession>
<proteinExistence type="predicted"/>
<name>A0A448XHN1_9PLAT</name>
<gene>
    <name evidence="1" type="ORF">PXEA_LOCUS30164</name>
</gene>
<sequence>MASPLDSSIAVYTEFSTDSWVPWRRNDCIALAPVAVELSIEPNCLRKYTRRGYTHIENEMLRDCPRCLLPTDVMSACWCACTITCAAGASRNRKMVYLGLIFPTLFVLTSRLLDGCCFGLIIAACFSVFIARALREASISPNLLQPHHLQQPPDICSPFDALFLPPLPSPLLMPGPRAFSFFLALAPYRSTQSSPIDPAGRRCARQAAGTLQRELHLSGAPEPPILQKRDIRASVPSVCWLVCQPARRRPACLSGCCCDCRRQNLPPPVSADWAQIDFSRRLSGLPVQVKTACWLGRSTGPMSPSSRSSSVGLDLEHLSSDRSSARHNFFSCRIEPQRGWKYPVIRLAVRIDECIRCTINSRIGPCVSISRRPAGADAMGGIGARSQ</sequence>
<reference evidence="1" key="1">
    <citation type="submission" date="2018-11" db="EMBL/GenBank/DDBJ databases">
        <authorList>
            <consortium name="Pathogen Informatics"/>
        </authorList>
    </citation>
    <scope>NUCLEOTIDE SEQUENCE</scope>
</reference>
<comment type="caution">
    <text evidence="1">The sequence shown here is derived from an EMBL/GenBank/DDBJ whole genome shotgun (WGS) entry which is preliminary data.</text>
</comment>
<protein>
    <submittedName>
        <fullName evidence="1">Uncharacterized protein</fullName>
    </submittedName>
</protein>
<keyword evidence="2" id="KW-1185">Reference proteome</keyword>
<organism evidence="1 2">
    <name type="scientific">Protopolystoma xenopodis</name>
    <dbReference type="NCBI Taxonomy" id="117903"/>
    <lineage>
        <taxon>Eukaryota</taxon>
        <taxon>Metazoa</taxon>
        <taxon>Spiralia</taxon>
        <taxon>Lophotrochozoa</taxon>
        <taxon>Platyhelminthes</taxon>
        <taxon>Monogenea</taxon>
        <taxon>Polyopisthocotylea</taxon>
        <taxon>Polystomatidea</taxon>
        <taxon>Polystomatidae</taxon>
        <taxon>Protopolystoma</taxon>
    </lineage>
</organism>
<dbReference type="Proteomes" id="UP000784294">
    <property type="component" value="Unassembled WGS sequence"/>
</dbReference>